<dbReference type="InterPro" id="IPR001406">
    <property type="entry name" value="PsdUridine_synth_TruA"/>
</dbReference>
<dbReference type="GO" id="GO:0160147">
    <property type="term" value="F:tRNA pseudouridine(38-40) synthase activity"/>
    <property type="evidence" value="ECO:0007669"/>
    <property type="project" value="UniProtKB-EC"/>
</dbReference>
<comment type="similarity">
    <text evidence="1 4">Belongs to the tRNA pseudouridine synthase TruA family.</text>
</comment>
<evidence type="ECO:0000313" key="7">
    <source>
        <dbReference type="Proteomes" id="UP001465755"/>
    </source>
</evidence>
<keyword evidence="2 4" id="KW-0819">tRNA processing</keyword>
<evidence type="ECO:0000256" key="2">
    <source>
        <dbReference type="ARBA" id="ARBA00022694"/>
    </source>
</evidence>
<evidence type="ECO:0000313" key="6">
    <source>
        <dbReference type="EMBL" id="KAK9798126.1"/>
    </source>
</evidence>
<dbReference type="InterPro" id="IPR020103">
    <property type="entry name" value="PsdUridine_synth_cat_dom_sf"/>
</dbReference>
<organism evidence="6 7">
    <name type="scientific">Symbiochloris irregularis</name>
    <dbReference type="NCBI Taxonomy" id="706552"/>
    <lineage>
        <taxon>Eukaryota</taxon>
        <taxon>Viridiplantae</taxon>
        <taxon>Chlorophyta</taxon>
        <taxon>core chlorophytes</taxon>
        <taxon>Trebouxiophyceae</taxon>
        <taxon>Trebouxiales</taxon>
        <taxon>Trebouxiaceae</taxon>
        <taxon>Symbiochloris</taxon>
    </lineage>
</organism>
<evidence type="ECO:0000256" key="4">
    <source>
        <dbReference type="RuleBase" id="RU003792"/>
    </source>
</evidence>
<dbReference type="Gene3D" id="3.30.70.660">
    <property type="entry name" value="Pseudouridine synthase I, catalytic domain, C-terminal subdomain"/>
    <property type="match status" value="1"/>
</dbReference>
<keyword evidence="3 4" id="KW-0413">Isomerase</keyword>
<feature type="domain" description="Pseudouridine synthase I TruA alpha/beta" evidence="5">
    <location>
        <begin position="89"/>
        <end position="190"/>
    </location>
</feature>
<reference evidence="6 7" key="1">
    <citation type="journal article" date="2024" name="Nat. Commun.">
        <title>Phylogenomics reveals the evolutionary origins of lichenization in chlorophyte algae.</title>
        <authorList>
            <person name="Puginier C."/>
            <person name="Libourel C."/>
            <person name="Otte J."/>
            <person name="Skaloud P."/>
            <person name="Haon M."/>
            <person name="Grisel S."/>
            <person name="Petersen M."/>
            <person name="Berrin J.G."/>
            <person name="Delaux P.M."/>
            <person name="Dal Grande F."/>
            <person name="Keller J."/>
        </authorList>
    </citation>
    <scope>NUCLEOTIDE SEQUENCE [LARGE SCALE GENOMIC DNA]</scope>
    <source>
        <strain evidence="6 7">SAG 2036</strain>
    </source>
</reference>
<dbReference type="GO" id="GO:0003723">
    <property type="term" value="F:RNA binding"/>
    <property type="evidence" value="ECO:0007669"/>
    <property type="project" value="InterPro"/>
</dbReference>
<proteinExistence type="inferred from homology"/>
<evidence type="ECO:0000259" key="5">
    <source>
        <dbReference type="Pfam" id="PF01416"/>
    </source>
</evidence>
<keyword evidence="7" id="KW-1185">Reference proteome</keyword>
<gene>
    <name evidence="6" type="ORF">WJX73_002985</name>
</gene>
<accession>A0AAW1NXV4</accession>
<dbReference type="Pfam" id="PF01416">
    <property type="entry name" value="PseudoU_synth_1"/>
    <property type="match status" value="1"/>
</dbReference>
<dbReference type="SUPFAM" id="SSF55120">
    <property type="entry name" value="Pseudouridine synthase"/>
    <property type="match status" value="1"/>
</dbReference>
<dbReference type="GO" id="GO:0031119">
    <property type="term" value="P:tRNA pseudouridine synthesis"/>
    <property type="evidence" value="ECO:0007669"/>
    <property type="project" value="TreeGrafter"/>
</dbReference>
<dbReference type="InterPro" id="IPR020094">
    <property type="entry name" value="TruA/RsuA/RluB/E/F_N"/>
</dbReference>
<name>A0AAW1NXV4_9CHLO</name>
<dbReference type="Gene3D" id="3.30.70.580">
    <property type="entry name" value="Pseudouridine synthase I, catalytic domain, N-terminal subdomain"/>
    <property type="match status" value="1"/>
</dbReference>
<dbReference type="FunFam" id="3.30.70.580:FF:000001">
    <property type="entry name" value="tRNA pseudouridine synthase A"/>
    <property type="match status" value="1"/>
</dbReference>
<sequence length="305" mass="34116">MDLPGFSSASCLPPGAGRRMPICRSSVYLQIVGRYGPYIYSQEGYRSCLYTRKGPFQRRQSIRSLRQSCLTVLQALPGDWPWPDVNYKAVIMYDGTRFNGFQLNPSGRTVQAVLERALCLTRQEARESMCLHAAGRTDSGVHARGQVISFRSGRLDEDMDLMQRKLNSCMPPDARVASVQIVPPDFSARFSAVRKQYVYTLQIRTVLDPMCRAYCMHIPGELDPDVMRQAAAQFVGLHDFSQFASASRPLSNSYRGWNAAKPQGLCLQRVDYPSHADPFSFAHPDLQHDASGRVARVGADVSLNL</sequence>
<comment type="catalytic activity">
    <reaction evidence="4">
        <text>uridine(38/39/40) in tRNA = pseudouridine(38/39/40) in tRNA</text>
        <dbReference type="Rhea" id="RHEA:22376"/>
        <dbReference type="Rhea" id="RHEA-COMP:10085"/>
        <dbReference type="Rhea" id="RHEA-COMP:10087"/>
        <dbReference type="ChEBI" id="CHEBI:65314"/>
        <dbReference type="ChEBI" id="CHEBI:65315"/>
        <dbReference type="EC" id="5.4.99.12"/>
    </reaction>
</comment>
<dbReference type="PANTHER" id="PTHR11142:SF0">
    <property type="entry name" value="TRNA PSEUDOURIDINE SYNTHASE-LIKE 1"/>
    <property type="match status" value="1"/>
</dbReference>
<evidence type="ECO:0000256" key="3">
    <source>
        <dbReference type="ARBA" id="ARBA00023235"/>
    </source>
</evidence>
<protein>
    <recommendedName>
        <fullName evidence="4">tRNA pseudouridine synthase</fullName>
        <ecNumber evidence="4">5.4.99.12</ecNumber>
    </recommendedName>
</protein>
<dbReference type="PANTHER" id="PTHR11142">
    <property type="entry name" value="PSEUDOURIDYLATE SYNTHASE"/>
    <property type="match status" value="1"/>
</dbReference>
<dbReference type="InterPro" id="IPR020095">
    <property type="entry name" value="PsdUridine_synth_TruA_C"/>
</dbReference>
<dbReference type="AlphaFoldDB" id="A0AAW1NXV4"/>
<evidence type="ECO:0000256" key="1">
    <source>
        <dbReference type="ARBA" id="ARBA00009375"/>
    </source>
</evidence>
<dbReference type="EC" id="5.4.99.12" evidence="4"/>
<dbReference type="EMBL" id="JALJOQ010000102">
    <property type="protein sequence ID" value="KAK9798126.1"/>
    <property type="molecule type" value="Genomic_DNA"/>
</dbReference>
<comment type="caution">
    <text evidence="6">The sequence shown here is derived from an EMBL/GenBank/DDBJ whole genome shotgun (WGS) entry which is preliminary data.</text>
</comment>
<dbReference type="InterPro" id="IPR020097">
    <property type="entry name" value="PsdUridine_synth_TruA_a/b_dom"/>
</dbReference>
<dbReference type="Proteomes" id="UP001465755">
    <property type="component" value="Unassembled WGS sequence"/>
</dbReference>